<dbReference type="Pfam" id="PF06406">
    <property type="entry name" value="StbA_N"/>
    <property type="match status" value="1"/>
</dbReference>
<feature type="domain" description="Plasmid segregation protein ParM/StbA N-terminal" evidence="1">
    <location>
        <begin position="8"/>
        <end position="163"/>
    </location>
</feature>
<dbReference type="CDD" id="cd24022">
    <property type="entry name" value="ASKHA_NBD_ParM_R1-like"/>
    <property type="match status" value="1"/>
</dbReference>
<dbReference type="SUPFAM" id="SSF53067">
    <property type="entry name" value="Actin-like ATPase domain"/>
    <property type="match status" value="2"/>
</dbReference>
<protein>
    <recommendedName>
        <fullName evidence="5">Plasmid segregation protein ParM/StbA domain-containing protein</fullName>
    </recommendedName>
</protein>
<evidence type="ECO:0000259" key="2">
    <source>
        <dbReference type="Pfam" id="PF21523"/>
    </source>
</evidence>
<dbReference type="AlphaFoldDB" id="A0A850QVM0"/>
<dbReference type="Pfam" id="PF21523">
    <property type="entry name" value="ParM_N"/>
    <property type="match status" value="1"/>
</dbReference>
<evidence type="ECO:0000259" key="1">
    <source>
        <dbReference type="Pfam" id="PF06406"/>
    </source>
</evidence>
<dbReference type="InterPro" id="IPR043129">
    <property type="entry name" value="ATPase_NBD"/>
</dbReference>
<name>A0A850QVM0_PHODD</name>
<dbReference type="Gene3D" id="3.30.420.40">
    <property type="match status" value="2"/>
</dbReference>
<accession>A0A850QVM0</accession>
<comment type="caution">
    <text evidence="3">The sequence shown here is derived from an EMBL/GenBank/DDBJ whole genome shotgun (WGS) entry which is preliminary data.</text>
</comment>
<gene>
    <name evidence="3" type="ORF">HWA77_16895</name>
</gene>
<dbReference type="InterPro" id="IPR056367">
    <property type="entry name" value="ASKHA_NBD_ParM_R1-like"/>
</dbReference>
<organism evidence="3 4">
    <name type="scientific">Photobacterium damselae subsp. damselae</name>
    <name type="common">Listonella damsela</name>
    <dbReference type="NCBI Taxonomy" id="85581"/>
    <lineage>
        <taxon>Bacteria</taxon>
        <taxon>Pseudomonadati</taxon>
        <taxon>Pseudomonadota</taxon>
        <taxon>Gammaproteobacteria</taxon>
        <taxon>Vibrionales</taxon>
        <taxon>Vibrionaceae</taxon>
        <taxon>Photobacterium</taxon>
    </lineage>
</organism>
<feature type="domain" description="Plasmid segregation protein ParM C-terminal" evidence="2">
    <location>
        <begin position="173"/>
        <end position="304"/>
    </location>
</feature>
<dbReference type="EMBL" id="JABXOR010001070">
    <property type="protein sequence ID" value="NVP01894.1"/>
    <property type="molecule type" value="Genomic_DNA"/>
</dbReference>
<dbReference type="Proteomes" id="UP000533429">
    <property type="component" value="Unassembled WGS sequence"/>
</dbReference>
<proteinExistence type="predicted"/>
<evidence type="ECO:0000313" key="4">
    <source>
        <dbReference type="Proteomes" id="UP000533429"/>
    </source>
</evidence>
<dbReference type="InterPro" id="IPR009440">
    <property type="entry name" value="ParM/StbA_N"/>
</dbReference>
<reference evidence="3 4" key="1">
    <citation type="submission" date="2020-06" db="EMBL/GenBank/DDBJ databases">
        <title>Photobacterium damselae subsp. damselae comparative genomics.</title>
        <authorList>
            <person name="Osorio C.R."/>
        </authorList>
    </citation>
    <scope>NUCLEOTIDE SEQUENCE [LARGE SCALE GENOMIC DNA]</scope>
    <source>
        <strain evidence="3 4">TW250/03</strain>
    </source>
</reference>
<evidence type="ECO:0008006" key="5">
    <source>
        <dbReference type="Google" id="ProtNLM"/>
    </source>
</evidence>
<sequence>MDTNNYKIVVGDDGSTACKLAYFDESNPSEVKTFVSHNRAELGQGFSFGKPNYVYITDDEKDTKYTFSDDKNALPTSNKAFQYDEQCRASVQHALVQSGIQETNIDLCVTLPISQFFNKDGTHNTDNIERKRAVHLGYIKSVNHKTYNIKSVSVYPEGIPAILAEIQHHDIKPTDTCMCLDLGGTTSDSCIFTGKLNNIINVDSYNCGMFEVMENIRAELNNDLNNIYTMHLDFILRNANNPELIKDTINKEIDVRKHYLPVFERLYRQVIELNKGSLSNTKVFLAGGGAFLFHDFLQEKDIESTVIQNAETALAESILLIHSKQSQL</sequence>
<dbReference type="InterPro" id="IPR048345">
    <property type="entry name" value="ParM_C"/>
</dbReference>
<evidence type="ECO:0000313" key="3">
    <source>
        <dbReference type="EMBL" id="NVP01894.1"/>
    </source>
</evidence>